<evidence type="ECO:0000256" key="1">
    <source>
        <dbReference type="SAM" id="MobiDB-lite"/>
    </source>
</evidence>
<evidence type="ECO:0000313" key="2">
    <source>
        <dbReference type="EMBL" id="MQL89008.1"/>
    </source>
</evidence>
<proteinExistence type="predicted"/>
<dbReference type="EMBL" id="NMUH01001110">
    <property type="protein sequence ID" value="MQL89008.1"/>
    <property type="molecule type" value="Genomic_DNA"/>
</dbReference>
<feature type="compositionally biased region" description="Polar residues" evidence="1">
    <location>
        <begin position="1"/>
        <end position="32"/>
    </location>
</feature>
<comment type="caution">
    <text evidence="2">The sequence shown here is derived from an EMBL/GenBank/DDBJ whole genome shotgun (WGS) entry which is preliminary data.</text>
</comment>
<reference evidence="2" key="1">
    <citation type="submission" date="2017-07" db="EMBL/GenBank/DDBJ databases">
        <title>Taro Niue Genome Assembly and Annotation.</title>
        <authorList>
            <person name="Atibalentja N."/>
            <person name="Keating K."/>
            <person name="Fields C.J."/>
        </authorList>
    </citation>
    <scope>NUCLEOTIDE SEQUENCE</scope>
    <source>
        <strain evidence="2">Niue_2</strain>
        <tissue evidence="2">Leaf</tissue>
    </source>
</reference>
<sequence length="66" mass="7405">MDTTTPSSTGLPSHEGNYTTLDTPPEGNNNTLDIPPGLPSQQKGTTTPWKLYQVFLQHRREQPQQR</sequence>
<accession>A0A843UZC5</accession>
<protein>
    <submittedName>
        <fullName evidence="2">Uncharacterized protein</fullName>
    </submittedName>
</protein>
<organism evidence="2 3">
    <name type="scientific">Colocasia esculenta</name>
    <name type="common">Wild taro</name>
    <name type="synonym">Arum esculentum</name>
    <dbReference type="NCBI Taxonomy" id="4460"/>
    <lineage>
        <taxon>Eukaryota</taxon>
        <taxon>Viridiplantae</taxon>
        <taxon>Streptophyta</taxon>
        <taxon>Embryophyta</taxon>
        <taxon>Tracheophyta</taxon>
        <taxon>Spermatophyta</taxon>
        <taxon>Magnoliopsida</taxon>
        <taxon>Liliopsida</taxon>
        <taxon>Araceae</taxon>
        <taxon>Aroideae</taxon>
        <taxon>Colocasieae</taxon>
        <taxon>Colocasia</taxon>
    </lineage>
</organism>
<name>A0A843UZC5_COLES</name>
<gene>
    <name evidence="2" type="ORF">Taro_021587</name>
</gene>
<evidence type="ECO:0000313" key="3">
    <source>
        <dbReference type="Proteomes" id="UP000652761"/>
    </source>
</evidence>
<dbReference type="AlphaFoldDB" id="A0A843UZC5"/>
<keyword evidence="3" id="KW-1185">Reference proteome</keyword>
<feature type="region of interest" description="Disordered" evidence="1">
    <location>
        <begin position="1"/>
        <end position="46"/>
    </location>
</feature>
<dbReference type="Proteomes" id="UP000652761">
    <property type="component" value="Unassembled WGS sequence"/>
</dbReference>